<protein>
    <recommendedName>
        <fullName evidence="5 15">Pyruvate kinase</fullName>
        <ecNumber evidence="5 15">2.7.1.40</ecNumber>
    </recommendedName>
</protein>
<comment type="catalytic activity">
    <reaction evidence="14 15">
        <text>pyruvate + ATP = phosphoenolpyruvate + ADP + H(+)</text>
        <dbReference type="Rhea" id="RHEA:18157"/>
        <dbReference type="ChEBI" id="CHEBI:15361"/>
        <dbReference type="ChEBI" id="CHEBI:15378"/>
        <dbReference type="ChEBI" id="CHEBI:30616"/>
        <dbReference type="ChEBI" id="CHEBI:58702"/>
        <dbReference type="ChEBI" id="CHEBI:456216"/>
        <dbReference type="EC" id="2.7.1.40"/>
    </reaction>
</comment>
<dbReference type="Gene3D" id="3.20.20.60">
    <property type="entry name" value="Phosphoenolpyruvate-binding domains"/>
    <property type="match status" value="1"/>
</dbReference>
<dbReference type="InterPro" id="IPR015813">
    <property type="entry name" value="Pyrv/PenolPyrv_kinase-like_dom"/>
</dbReference>
<dbReference type="PROSITE" id="PS00110">
    <property type="entry name" value="PYRUVATE_KINASE"/>
    <property type="match status" value="1"/>
</dbReference>
<evidence type="ECO:0000256" key="5">
    <source>
        <dbReference type="ARBA" id="ARBA00012142"/>
    </source>
</evidence>
<evidence type="ECO:0000256" key="6">
    <source>
        <dbReference type="ARBA" id="ARBA00022679"/>
    </source>
</evidence>
<comment type="caution">
    <text evidence="18">The sequence shown here is derived from an EMBL/GenBank/DDBJ whole genome shotgun (WGS) entry which is preliminary data.</text>
</comment>
<dbReference type="EMBL" id="JANIEX010000062">
    <property type="protein sequence ID" value="KAJ3574625.1"/>
    <property type="molecule type" value="Genomic_DNA"/>
</dbReference>
<evidence type="ECO:0000256" key="10">
    <source>
        <dbReference type="ARBA" id="ARBA00022840"/>
    </source>
</evidence>
<dbReference type="PRINTS" id="PR01050">
    <property type="entry name" value="PYRUVTKNASE"/>
</dbReference>
<reference evidence="18" key="1">
    <citation type="submission" date="2022-07" db="EMBL/GenBank/DDBJ databases">
        <title>Genome Sequence of Leucocoprinus birnbaumii.</title>
        <authorList>
            <person name="Buettner E."/>
        </authorList>
    </citation>
    <scope>NUCLEOTIDE SEQUENCE</scope>
    <source>
        <strain evidence="18">VT141</strain>
    </source>
</reference>
<dbReference type="GO" id="GO:0000287">
    <property type="term" value="F:magnesium ion binding"/>
    <property type="evidence" value="ECO:0007669"/>
    <property type="project" value="InterPro"/>
</dbReference>
<dbReference type="SUPFAM" id="SSF52935">
    <property type="entry name" value="PK C-terminal domain-like"/>
    <property type="match status" value="1"/>
</dbReference>
<dbReference type="EC" id="2.7.1.40" evidence="5 15"/>
<name>A0AAD5YZI7_9AGAR</name>
<keyword evidence="7" id="KW-0479">Metal-binding</keyword>
<dbReference type="Pfam" id="PF02887">
    <property type="entry name" value="PK_C"/>
    <property type="match status" value="1"/>
</dbReference>
<dbReference type="NCBIfam" id="TIGR01064">
    <property type="entry name" value="pyruv_kin"/>
    <property type="match status" value="1"/>
</dbReference>
<organism evidence="18 19">
    <name type="scientific">Leucocoprinus birnbaumii</name>
    <dbReference type="NCBI Taxonomy" id="56174"/>
    <lineage>
        <taxon>Eukaryota</taxon>
        <taxon>Fungi</taxon>
        <taxon>Dikarya</taxon>
        <taxon>Basidiomycota</taxon>
        <taxon>Agaricomycotina</taxon>
        <taxon>Agaricomycetes</taxon>
        <taxon>Agaricomycetidae</taxon>
        <taxon>Agaricales</taxon>
        <taxon>Agaricineae</taxon>
        <taxon>Agaricaceae</taxon>
        <taxon>Leucocoprinus</taxon>
    </lineage>
</organism>
<evidence type="ECO:0000313" key="19">
    <source>
        <dbReference type="Proteomes" id="UP001213000"/>
    </source>
</evidence>
<keyword evidence="11 15" id="KW-0460">Magnesium</keyword>
<keyword evidence="13" id="KW-0670">Pyruvate</keyword>
<evidence type="ECO:0000256" key="12">
    <source>
        <dbReference type="ARBA" id="ARBA00023152"/>
    </source>
</evidence>
<comment type="pathway">
    <text evidence="3 15">Carbohydrate degradation; glycolysis; pyruvate from D-glyceraldehyde 3-phosphate: step 5/5.</text>
</comment>
<dbReference type="FunFam" id="2.40.33.10:FF:000001">
    <property type="entry name" value="Pyruvate kinase"/>
    <property type="match status" value="1"/>
</dbReference>
<evidence type="ECO:0000256" key="13">
    <source>
        <dbReference type="ARBA" id="ARBA00023317"/>
    </source>
</evidence>
<dbReference type="InterPro" id="IPR015806">
    <property type="entry name" value="Pyrv_Knase_insert_dom_sf"/>
</dbReference>
<dbReference type="FunFam" id="3.20.20.60:FF:000001">
    <property type="entry name" value="Pyruvate kinase"/>
    <property type="match status" value="1"/>
</dbReference>
<dbReference type="InterPro" id="IPR036918">
    <property type="entry name" value="Pyrv_Knase_C_sf"/>
</dbReference>
<feature type="domain" description="Pyruvate kinase C-terminal" evidence="17">
    <location>
        <begin position="394"/>
        <end position="517"/>
    </location>
</feature>
<comment type="similarity">
    <text evidence="4 15">Belongs to the pyruvate kinase family.</text>
</comment>
<keyword evidence="8" id="KW-0547">Nucleotide-binding</keyword>
<dbReference type="SUPFAM" id="SSF51621">
    <property type="entry name" value="Phosphoenolpyruvate/pyruvate domain"/>
    <property type="match status" value="1"/>
</dbReference>
<proteinExistence type="inferred from homology"/>
<dbReference type="SUPFAM" id="SSF50800">
    <property type="entry name" value="PK beta-barrel domain-like"/>
    <property type="match status" value="1"/>
</dbReference>
<keyword evidence="6 15" id="KW-0808">Transferase</keyword>
<keyword evidence="12 15" id="KW-0324">Glycolysis</keyword>
<gene>
    <name evidence="18" type="ORF">NP233_g1645</name>
</gene>
<dbReference type="Pfam" id="PF00224">
    <property type="entry name" value="PK"/>
    <property type="match status" value="1"/>
</dbReference>
<keyword evidence="9 15" id="KW-0418">Kinase</keyword>
<evidence type="ECO:0000256" key="7">
    <source>
        <dbReference type="ARBA" id="ARBA00022723"/>
    </source>
</evidence>
<dbReference type="GO" id="GO:0016301">
    <property type="term" value="F:kinase activity"/>
    <property type="evidence" value="ECO:0007669"/>
    <property type="project" value="UniProtKB-KW"/>
</dbReference>
<dbReference type="InterPro" id="IPR018209">
    <property type="entry name" value="Pyrv_Knase_AS"/>
</dbReference>
<keyword evidence="10" id="KW-0067">ATP-binding</keyword>
<evidence type="ECO:0000256" key="15">
    <source>
        <dbReference type="RuleBase" id="RU000504"/>
    </source>
</evidence>
<evidence type="ECO:0000256" key="9">
    <source>
        <dbReference type="ARBA" id="ARBA00022777"/>
    </source>
</evidence>
<evidence type="ECO:0000256" key="1">
    <source>
        <dbReference type="ARBA" id="ARBA00001946"/>
    </source>
</evidence>
<dbReference type="Gene3D" id="3.40.1380.20">
    <property type="entry name" value="Pyruvate kinase, C-terminal domain"/>
    <property type="match status" value="1"/>
</dbReference>
<dbReference type="PANTHER" id="PTHR11817">
    <property type="entry name" value="PYRUVATE KINASE"/>
    <property type="match status" value="1"/>
</dbReference>
<dbReference type="GO" id="GO:0030955">
    <property type="term" value="F:potassium ion binding"/>
    <property type="evidence" value="ECO:0007669"/>
    <property type="project" value="InterPro"/>
</dbReference>
<evidence type="ECO:0000313" key="18">
    <source>
        <dbReference type="EMBL" id="KAJ3574625.1"/>
    </source>
</evidence>
<evidence type="ECO:0000256" key="8">
    <source>
        <dbReference type="ARBA" id="ARBA00022741"/>
    </source>
</evidence>
<dbReference type="CDD" id="cd00288">
    <property type="entry name" value="Pyruvate_Kinase"/>
    <property type="match status" value="1"/>
</dbReference>
<dbReference type="InterPro" id="IPR015793">
    <property type="entry name" value="Pyrv_Knase_brl"/>
</dbReference>
<dbReference type="NCBIfam" id="NF004491">
    <property type="entry name" value="PRK05826.1"/>
    <property type="match status" value="1"/>
</dbReference>
<comment type="cofactor">
    <cofactor evidence="1">
        <name>Mg(2+)</name>
        <dbReference type="ChEBI" id="CHEBI:18420"/>
    </cofactor>
</comment>
<evidence type="ECO:0000256" key="4">
    <source>
        <dbReference type="ARBA" id="ARBA00008663"/>
    </source>
</evidence>
<dbReference type="AlphaFoldDB" id="A0AAD5YZI7"/>
<dbReference type="InterPro" id="IPR001697">
    <property type="entry name" value="Pyr_Knase"/>
</dbReference>
<dbReference type="GO" id="GO:0005524">
    <property type="term" value="F:ATP binding"/>
    <property type="evidence" value="ECO:0007669"/>
    <property type="project" value="UniProtKB-KW"/>
</dbReference>
<keyword evidence="19" id="KW-1185">Reference proteome</keyword>
<evidence type="ECO:0000256" key="3">
    <source>
        <dbReference type="ARBA" id="ARBA00004997"/>
    </source>
</evidence>
<sequence>MYPVDGIRSQIEWNSTLNVSDAPVPTDATKYFRKTSIIATIGPKVNNVEKLGELRRAGVNIVRMNFSHGSYEYHQSVIDNTRKMVAADPSGRPVAIALDTKGPEIRTGLTRDSKDYPITAGHEFIVTTDSQYSENSDDRYMYVDYANLPKVTAPGKLIYVDDGILSLLVLSIDGTNVHVRAVNNGNISSRKGVNLPKTDVDLPALSEKDKNDLRFGVKNGVDMIFASFIRRADDVKQIREVLGPDGAAIKIIVKIENEQGVSNFDEILKECDGVMVARGDLGIEIPASQVFLAQKMMIAKCNIVGKPVIVATQMLESMTYNPRPTRAEVSDVANAVLDGADCVMLSGETAKGSYPIQSVLMMAETCLLAESAICYPPLYDDLRGVQPRPTETVETVAIAAVAAAAEQDAKAILVLSTSGNTVTASFRSTALRSPSLLVITRNEQTARQIHLHRGCYPFWYPEPRGVQTHQWQTDVDNRIRFGLRNALALNLISPGATIIAVQGWKGGLGHTNTLRILTVPTDPADLEIQALGSA</sequence>
<comment type="cofactor">
    <cofactor evidence="2">
        <name>K(+)</name>
        <dbReference type="ChEBI" id="CHEBI:29103"/>
    </cofactor>
</comment>
<accession>A0AAD5YZI7</accession>
<evidence type="ECO:0000259" key="17">
    <source>
        <dbReference type="Pfam" id="PF02887"/>
    </source>
</evidence>
<evidence type="ECO:0000259" key="16">
    <source>
        <dbReference type="Pfam" id="PF00224"/>
    </source>
</evidence>
<evidence type="ECO:0000256" key="2">
    <source>
        <dbReference type="ARBA" id="ARBA00001958"/>
    </source>
</evidence>
<evidence type="ECO:0000256" key="11">
    <source>
        <dbReference type="ARBA" id="ARBA00022842"/>
    </source>
</evidence>
<dbReference type="GO" id="GO:0004743">
    <property type="term" value="F:pyruvate kinase activity"/>
    <property type="evidence" value="ECO:0007669"/>
    <property type="project" value="UniProtKB-EC"/>
</dbReference>
<dbReference type="InterPro" id="IPR015795">
    <property type="entry name" value="Pyrv_Knase_C"/>
</dbReference>
<feature type="domain" description="Pyruvate kinase barrel" evidence="16">
    <location>
        <begin position="33"/>
        <end position="359"/>
    </location>
</feature>
<dbReference type="GO" id="GO:0006950">
    <property type="term" value="P:response to stress"/>
    <property type="evidence" value="ECO:0007669"/>
    <property type="project" value="UniProtKB-ARBA"/>
</dbReference>
<evidence type="ECO:0000256" key="14">
    <source>
        <dbReference type="ARBA" id="ARBA00048152"/>
    </source>
</evidence>
<dbReference type="InterPro" id="IPR040442">
    <property type="entry name" value="Pyrv_kinase-like_dom_sf"/>
</dbReference>
<dbReference type="InterPro" id="IPR011037">
    <property type="entry name" value="Pyrv_Knase-like_insert_dom_sf"/>
</dbReference>
<dbReference type="Gene3D" id="2.40.33.10">
    <property type="entry name" value="PK beta-barrel domain-like"/>
    <property type="match status" value="1"/>
</dbReference>
<dbReference type="Proteomes" id="UP001213000">
    <property type="component" value="Unassembled WGS sequence"/>
</dbReference>